<accession>A0A6F8SYY1</accession>
<gene>
    <name evidence="2" type="ORF">HMSLTHF_26910</name>
</gene>
<dbReference type="PANTHER" id="PTHR13136:SF11">
    <property type="entry name" value="TESTIS-EXPRESSED PROTEIN 30"/>
    <property type="match status" value="1"/>
</dbReference>
<dbReference type="Proteomes" id="UP000503197">
    <property type="component" value="Chromosome"/>
</dbReference>
<protein>
    <recommendedName>
        <fullName evidence="1">KANL3/Tex30 alpha/beta hydrolase-like domain-containing protein</fullName>
    </recommendedName>
</protein>
<proteinExistence type="predicted"/>
<sequence>MSYYADLGFEAITPEALRERPASPAVQRFLVEGVGPVSVSGIPELGRILLAHGAGAGHLSEFMRQFAAVLASERLQVWAIDFPYMQQMSEEAKRRPPPPVKKTLEHFAAWYDLLSSCSGSPLWVGGKSMGGRVASLFASQHRCAGVIAAGYPFHPPKKPDSLRTDHFPDISMPMLILQGERDPFGSRDEVAHYALPDSLHVHWLTDGDHDFKPRRSSGVNQQVLIDEAAIVAASFVRAQLAVAARTCSTLV</sequence>
<dbReference type="PANTHER" id="PTHR13136">
    <property type="entry name" value="TESTIS DEVELOPMENT PROTEIN PRTD"/>
    <property type="match status" value="1"/>
</dbReference>
<dbReference type="AlphaFoldDB" id="A0A6F8SYY1"/>
<evidence type="ECO:0000313" key="3">
    <source>
        <dbReference type="Proteomes" id="UP000503197"/>
    </source>
</evidence>
<dbReference type="Gene3D" id="3.40.50.1820">
    <property type="entry name" value="alpha/beta hydrolase"/>
    <property type="match status" value="1"/>
</dbReference>
<evidence type="ECO:0000259" key="1">
    <source>
        <dbReference type="Pfam" id="PF20408"/>
    </source>
</evidence>
<dbReference type="InterPro" id="IPR046879">
    <property type="entry name" value="KANL3/Tex30_Abhydrolase"/>
</dbReference>
<evidence type="ECO:0000313" key="2">
    <source>
        <dbReference type="EMBL" id="BCA92916.1"/>
    </source>
</evidence>
<dbReference type="SUPFAM" id="SSF53474">
    <property type="entry name" value="alpha/beta-Hydrolases"/>
    <property type="match status" value="1"/>
</dbReference>
<dbReference type="InterPro" id="IPR029058">
    <property type="entry name" value="AB_hydrolase_fold"/>
</dbReference>
<dbReference type="Pfam" id="PF20408">
    <property type="entry name" value="Abhydrolase_11"/>
    <property type="match status" value="1"/>
</dbReference>
<reference evidence="2 3" key="1">
    <citation type="submission" date="2020-02" db="EMBL/GenBank/DDBJ databases">
        <title>Complete Genome Sequence of Halomonas meridiana strain BAA-801, Isolated from Deep Sea Thermal Vent.</title>
        <authorList>
            <person name="Takahashi Y."/>
            <person name="Takahashi H."/>
            <person name="Galipon J."/>
            <person name="Arakawa K."/>
        </authorList>
    </citation>
    <scope>NUCLEOTIDE SEQUENCE [LARGE SCALE GENOMIC DNA]</scope>
    <source>
        <strain evidence="2 3">Slthf1</strain>
    </source>
</reference>
<dbReference type="EMBL" id="AP022821">
    <property type="protein sequence ID" value="BCA92916.1"/>
    <property type="molecule type" value="Genomic_DNA"/>
</dbReference>
<dbReference type="RefSeq" id="WP_137093298.1">
    <property type="nucleotide sequence ID" value="NZ_AP022821.1"/>
</dbReference>
<dbReference type="InterPro" id="IPR026555">
    <property type="entry name" value="NSL3/Tex30"/>
</dbReference>
<name>A0A6F8SYY1_9GAMM</name>
<feature type="domain" description="KANL3/Tex30 alpha/beta hydrolase-like" evidence="1">
    <location>
        <begin position="47"/>
        <end position="236"/>
    </location>
</feature>
<organism evidence="2 3">
    <name type="scientific">Vreelandella aquamarina</name>
    <dbReference type="NCBI Taxonomy" id="77097"/>
    <lineage>
        <taxon>Bacteria</taxon>
        <taxon>Pseudomonadati</taxon>
        <taxon>Pseudomonadota</taxon>
        <taxon>Gammaproteobacteria</taxon>
        <taxon>Oceanospirillales</taxon>
        <taxon>Halomonadaceae</taxon>
        <taxon>Vreelandella</taxon>
    </lineage>
</organism>